<evidence type="ECO:0000256" key="1">
    <source>
        <dbReference type="ARBA" id="ARBA00004141"/>
    </source>
</evidence>
<dbReference type="PIRSF" id="PIRSF006648">
    <property type="entry name" value="DrrB"/>
    <property type="match status" value="1"/>
</dbReference>
<evidence type="ECO:0000256" key="3">
    <source>
        <dbReference type="ARBA" id="ARBA00022989"/>
    </source>
</evidence>
<dbReference type="InterPro" id="IPR000412">
    <property type="entry name" value="ABC_2_transport"/>
</dbReference>
<keyword evidence="4 6" id="KW-0472">Membrane</keyword>
<evidence type="ECO:0000256" key="6">
    <source>
        <dbReference type="RuleBase" id="RU361157"/>
    </source>
</evidence>
<dbReference type="Proteomes" id="UP000031202">
    <property type="component" value="Unassembled WGS sequence"/>
</dbReference>
<evidence type="ECO:0000256" key="5">
    <source>
        <dbReference type="ARBA" id="ARBA00023251"/>
    </source>
</evidence>
<dbReference type="GO" id="GO:0043190">
    <property type="term" value="C:ATP-binding cassette (ABC) transporter complex"/>
    <property type="evidence" value="ECO:0007669"/>
    <property type="project" value="InterPro"/>
</dbReference>
<comment type="similarity">
    <text evidence="6">Belongs to the ABC-2 integral membrane protein family.</text>
</comment>
<evidence type="ECO:0000259" key="7">
    <source>
        <dbReference type="PROSITE" id="PS51012"/>
    </source>
</evidence>
<dbReference type="GO" id="GO:0140359">
    <property type="term" value="F:ABC-type transporter activity"/>
    <property type="evidence" value="ECO:0007669"/>
    <property type="project" value="InterPro"/>
</dbReference>
<dbReference type="InterPro" id="IPR047817">
    <property type="entry name" value="ABC2_TM_bact-type"/>
</dbReference>
<feature type="domain" description="ABC transmembrane type-2" evidence="7">
    <location>
        <begin position="45"/>
        <end position="273"/>
    </location>
</feature>
<evidence type="ECO:0000256" key="2">
    <source>
        <dbReference type="ARBA" id="ARBA00022692"/>
    </source>
</evidence>
<dbReference type="PANTHER" id="PTHR43027">
    <property type="entry name" value="DOXORUBICIN RESISTANCE ABC TRANSPORTER PERMEASE PROTEIN DRRC-RELATED"/>
    <property type="match status" value="1"/>
</dbReference>
<reference evidence="8 9" key="1">
    <citation type="submission" date="2014-12" db="EMBL/GenBank/DDBJ databases">
        <title>Genome sequencing of Microbacterium hominis TPW29.</title>
        <authorList>
            <person name="Tan P.W."/>
            <person name="Chan K.-G."/>
        </authorList>
    </citation>
    <scope>NUCLEOTIDE SEQUENCE [LARGE SCALE GENOMIC DNA]</scope>
    <source>
        <strain evidence="8 9">TPW29</strain>
    </source>
</reference>
<dbReference type="PANTHER" id="PTHR43027:SF1">
    <property type="entry name" value="DOXORUBICIN RESISTANCE ABC TRANSPORTER PERMEASE PROTEIN DRRC-RELATED"/>
    <property type="match status" value="1"/>
</dbReference>
<keyword evidence="6" id="KW-0813">Transport</keyword>
<feature type="transmembrane region" description="Helical" evidence="6">
    <location>
        <begin position="85"/>
        <end position="108"/>
    </location>
</feature>
<keyword evidence="3 6" id="KW-1133">Transmembrane helix</keyword>
<feature type="transmembrane region" description="Helical" evidence="6">
    <location>
        <begin position="129"/>
        <end position="151"/>
    </location>
</feature>
<comment type="subcellular location">
    <subcellularLocation>
        <location evidence="6">Cell membrane</location>
        <topology evidence="6">Multi-pass membrane protein</topology>
    </subcellularLocation>
    <subcellularLocation>
        <location evidence="1">Membrane</location>
        <topology evidence="1">Multi-pass membrane protein</topology>
    </subcellularLocation>
</comment>
<dbReference type="PROSITE" id="PS51012">
    <property type="entry name" value="ABC_TM2"/>
    <property type="match status" value="1"/>
</dbReference>
<feature type="transmembrane region" description="Helical" evidence="6">
    <location>
        <begin position="47"/>
        <end position="65"/>
    </location>
</feature>
<protein>
    <recommendedName>
        <fullName evidence="6">Transport permease protein</fullName>
    </recommendedName>
</protein>
<dbReference type="RefSeq" id="WP_039415182.1">
    <property type="nucleotide sequence ID" value="NZ_JWSZ01000010.1"/>
</dbReference>
<dbReference type="InterPro" id="IPR052902">
    <property type="entry name" value="ABC-2_transporter"/>
</dbReference>
<dbReference type="Pfam" id="PF01061">
    <property type="entry name" value="ABC2_membrane"/>
    <property type="match status" value="1"/>
</dbReference>
<evidence type="ECO:0000256" key="4">
    <source>
        <dbReference type="ARBA" id="ARBA00023136"/>
    </source>
</evidence>
<dbReference type="EMBL" id="JWSZ01000010">
    <property type="protein sequence ID" value="KIC57945.1"/>
    <property type="molecule type" value="Genomic_DNA"/>
</dbReference>
<dbReference type="InterPro" id="IPR013525">
    <property type="entry name" value="ABC2_TM"/>
</dbReference>
<accession>A0A0B4D0T3</accession>
<feature type="transmembrane region" description="Helical" evidence="6">
    <location>
        <begin position="249"/>
        <end position="270"/>
    </location>
</feature>
<keyword evidence="5" id="KW-0046">Antibiotic resistance</keyword>
<gene>
    <name evidence="8" type="ORF">RM52_07645</name>
</gene>
<evidence type="ECO:0000313" key="8">
    <source>
        <dbReference type="EMBL" id="KIC57945.1"/>
    </source>
</evidence>
<feature type="transmembrane region" description="Helical" evidence="6">
    <location>
        <begin position="197"/>
        <end position="215"/>
    </location>
</feature>
<dbReference type="AlphaFoldDB" id="A0A0B4D0T3"/>
<evidence type="ECO:0000313" key="9">
    <source>
        <dbReference type="Proteomes" id="UP000031202"/>
    </source>
</evidence>
<comment type="caution">
    <text evidence="8">The sequence shown here is derived from an EMBL/GenBank/DDBJ whole genome shotgun (WGS) entry which is preliminary data.</text>
</comment>
<name>A0A0B4D0T3_9MICO</name>
<sequence>MSTASSAPSALSADRVTLDRRVPPLGGFNLTYLGIELKRRLRNRRTLFFTIAFPVVMYVIIGLRLRDEQLTATPVADGGVSVAAYIMVSMAMYGAMMSATQTGAAVALERTQGWSRQLRLTPLNPLVNIIIKMIAGMVLGLLAVVATYAAGAISGIQLSLGQWIGTGLVGWVLASAVFTTLGLFVGYLMPSENAAQVTSLVVVFLSFLGGLFYPLSSMPDFMQTIAKFTPVYGIGELARSPLTGESFDAMWLVNALVWLVLFVAGTTWAFRRDTKRV</sequence>
<feature type="transmembrane region" description="Helical" evidence="6">
    <location>
        <begin position="163"/>
        <end position="185"/>
    </location>
</feature>
<organism evidence="8 9">
    <name type="scientific">Microbacterium hominis</name>
    <dbReference type="NCBI Taxonomy" id="162426"/>
    <lineage>
        <taxon>Bacteria</taxon>
        <taxon>Bacillati</taxon>
        <taxon>Actinomycetota</taxon>
        <taxon>Actinomycetes</taxon>
        <taxon>Micrococcales</taxon>
        <taxon>Microbacteriaceae</taxon>
        <taxon>Microbacterium</taxon>
    </lineage>
</organism>
<keyword evidence="2 6" id="KW-0812">Transmembrane</keyword>
<keyword evidence="6" id="KW-1003">Cell membrane</keyword>
<dbReference type="GO" id="GO:0046677">
    <property type="term" value="P:response to antibiotic"/>
    <property type="evidence" value="ECO:0007669"/>
    <property type="project" value="UniProtKB-KW"/>
</dbReference>
<dbReference type="PRINTS" id="PR00164">
    <property type="entry name" value="ABC2TRNSPORT"/>
</dbReference>
<proteinExistence type="inferred from homology"/>